<dbReference type="InterPro" id="IPR027417">
    <property type="entry name" value="P-loop_NTPase"/>
</dbReference>
<dbReference type="RefSeq" id="WP_274925322.1">
    <property type="nucleotide sequence ID" value="NZ_JAKELO010000002.1"/>
</dbReference>
<evidence type="ECO:0000313" key="2">
    <source>
        <dbReference type="Proteomes" id="UP001143747"/>
    </source>
</evidence>
<name>A0A9Q4KW15_9EURY</name>
<evidence type="ECO:0008006" key="3">
    <source>
        <dbReference type="Google" id="ProtNLM"/>
    </source>
</evidence>
<gene>
    <name evidence="1" type="ORF">L0665_08820</name>
</gene>
<sequence length="187" mass="20981">MNRITAEKLDEGDSFLVLSSASTLKENNIRLVKEVQLLKYRIIMITFNQPSPILKRTYLKNNINLETIIFIDAVSKYALGTLPEDIDRAVFINNPRNLTNLSVAISEMLKEFAGIKVCVILDSISTMLIYLSSEDISKFSHFMTSKLAILGMPGFFVAVENGLNPVLMTHLSTFTDEVIDFTLPAED</sequence>
<dbReference type="EMBL" id="JAKELO010000002">
    <property type="protein sequence ID" value="MDE4908706.1"/>
    <property type="molecule type" value="Genomic_DNA"/>
</dbReference>
<evidence type="ECO:0000313" key="1">
    <source>
        <dbReference type="EMBL" id="MDE4908706.1"/>
    </source>
</evidence>
<proteinExistence type="predicted"/>
<dbReference type="AlphaFoldDB" id="A0A9Q4KW15"/>
<accession>A0A9Q4KW15</accession>
<keyword evidence="2" id="KW-1185">Reference proteome</keyword>
<dbReference type="Gene3D" id="3.40.50.300">
    <property type="entry name" value="P-loop containing nucleotide triphosphate hydrolases"/>
    <property type="match status" value="1"/>
</dbReference>
<comment type="caution">
    <text evidence="1">The sequence shown here is derived from an EMBL/GenBank/DDBJ whole genome shotgun (WGS) entry which is preliminary data.</text>
</comment>
<organism evidence="1 2">
    <name type="scientific">Methanogenium marinum</name>
    <dbReference type="NCBI Taxonomy" id="348610"/>
    <lineage>
        <taxon>Archaea</taxon>
        <taxon>Methanobacteriati</taxon>
        <taxon>Methanobacteriota</taxon>
        <taxon>Stenosarchaea group</taxon>
        <taxon>Methanomicrobia</taxon>
        <taxon>Methanomicrobiales</taxon>
        <taxon>Methanomicrobiaceae</taxon>
        <taxon>Methanogenium</taxon>
    </lineage>
</organism>
<reference evidence="1" key="1">
    <citation type="submission" date="2022-01" db="EMBL/GenBank/DDBJ databases">
        <title>Draft genome of Methanogenium marinum DSM 15558.</title>
        <authorList>
            <person name="Chen S.-C."/>
            <person name="You Y.-T."/>
        </authorList>
    </citation>
    <scope>NUCLEOTIDE SEQUENCE</scope>
    <source>
        <strain evidence="1">DSM 15558</strain>
    </source>
</reference>
<protein>
    <recommendedName>
        <fullName evidence="3">KaiC-like domain-containing protein</fullName>
    </recommendedName>
</protein>
<dbReference type="Proteomes" id="UP001143747">
    <property type="component" value="Unassembled WGS sequence"/>
</dbReference>